<protein>
    <submittedName>
        <fullName evidence="1">Putative transposase domain-containing protein</fullName>
    </submittedName>
</protein>
<dbReference type="PANTHER" id="PTHR11505">
    <property type="entry name" value="L1 TRANSPOSABLE ELEMENT-RELATED"/>
    <property type="match status" value="1"/>
</dbReference>
<dbReference type="EMBL" id="GEGO01004757">
    <property type="protein sequence ID" value="JAR90647.1"/>
    <property type="molecule type" value="Transcribed_RNA"/>
</dbReference>
<reference evidence="1" key="1">
    <citation type="journal article" date="2018" name="PLoS Negl. Trop. Dis.">
        <title>Sialome diversity of ticks revealed by RNAseq of single tick salivary glands.</title>
        <authorList>
            <person name="Perner J."/>
            <person name="Kropackova S."/>
            <person name="Kopacek P."/>
            <person name="Ribeiro J.M."/>
        </authorList>
    </citation>
    <scope>NUCLEOTIDE SEQUENCE</scope>
    <source>
        <strain evidence="1">Siblings of single egg batch collected in Ceske Budejovice</strain>
        <tissue evidence="1">Salivary glands</tissue>
    </source>
</reference>
<name>A0A147BIN4_IXORI</name>
<evidence type="ECO:0000313" key="1">
    <source>
        <dbReference type="EMBL" id="JAR90647.1"/>
    </source>
</evidence>
<accession>A0A147BIN4</accession>
<dbReference type="Gene3D" id="3.30.70.1820">
    <property type="entry name" value="L1 transposable element, RRM domain"/>
    <property type="match status" value="1"/>
</dbReference>
<dbReference type="InterPro" id="IPR004244">
    <property type="entry name" value="Transposase_22"/>
</dbReference>
<dbReference type="AlphaFoldDB" id="A0A147BIN4"/>
<proteinExistence type="predicted"/>
<organism evidence="1">
    <name type="scientific">Ixodes ricinus</name>
    <name type="common">Common tick</name>
    <name type="synonym">Acarus ricinus</name>
    <dbReference type="NCBI Taxonomy" id="34613"/>
    <lineage>
        <taxon>Eukaryota</taxon>
        <taxon>Metazoa</taxon>
        <taxon>Ecdysozoa</taxon>
        <taxon>Arthropoda</taxon>
        <taxon>Chelicerata</taxon>
        <taxon>Arachnida</taxon>
        <taxon>Acari</taxon>
        <taxon>Parasitiformes</taxon>
        <taxon>Ixodida</taxon>
        <taxon>Ixodoidea</taxon>
        <taxon>Ixodidae</taxon>
        <taxon>Ixodinae</taxon>
        <taxon>Ixodes</taxon>
    </lineage>
</organism>
<sequence length="195" mass="22666">KLEERLSQLESQINNVLAVQETVDNFIRTVTDLRQKVDDLENRSRRNNLIIFGLEETENESADELVETVKSNVFDKIRVNPVTIERMHRLGFKRDVSRPVIFRVADFREKLEILRNCNKLKGSNISVSEDFSKEVRNVRGKLWACCATERGQGAKARLVFNKLSLNGKLFSWNERTNTRQLVNQMSQRSSPNQQE</sequence>
<feature type="non-terminal residue" evidence="1">
    <location>
        <position position="1"/>
    </location>
</feature>